<gene>
    <name evidence="1" type="ORF">SAMN02745178_01676</name>
</gene>
<organism evidence="1 2">
    <name type="scientific">Gemmiger formicilis</name>
    <dbReference type="NCBI Taxonomy" id="745368"/>
    <lineage>
        <taxon>Bacteria</taxon>
        <taxon>Bacillati</taxon>
        <taxon>Bacillota</taxon>
        <taxon>Clostridia</taxon>
        <taxon>Eubacteriales</taxon>
        <taxon>Gemmiger</taxon>
    </lineage>
</organism>
<keyword evidence="2" id="KW-1185">Reference proteome</keyword>
<sequence length="186" mass="21084">MKKEFAMSLSQSYRQDLVDAIQLAEQGMLSPSRQAYCFEEIEDTKGTAFYPANGDELFRKLRTALGEKAQISERQRAETELHKLGVELLFHIYINRFTFAEITHNTAAHKYDAIIYLDECATDKNKRANAAAMRKAFDAWLEKNGLTADPTTLTEVPDPCEGRFDTLAGAIAHIDHILRFPDLLLI</sequence>
<accession>A0A1T4XBZ7</accession>
<evidence type="ECO:0000313" key="1">
    <source>
        <dbReference type="EMBL" id="SKA87046.1"/>
    </source>
</evidence>
<dbReference type="EMBL" id="FUYF01000008">
    <property type="protein sequence ID" value="SKA87046.1"/>
    <property type="molecule type" value="Genomic_DNA"/>
</dbReference>
<dbReference type="Proteomes" id="UP000190286">
    <property type="component" value="Unassembled WGS sequence"/>
</dbReference>
<name>A0A1T4XBZ7_9FIRM</name>
<dbReference type="GeneID" id="93338133"/>
<evidence type="ECO:0000313" key="2">
    <source>
        <dbReference type="Proteomes" id="UP000190286"/>
    </source>
</evidence>
<dbReference type="AlphaFoldDB" id="A0A1T4XBZ7"/>
<dbReference type="RefSeq" id="WP_078784592.1">
    <property type="nucleotide sequence ID" value="NZ_FUYF01000008.1"/>
</dbReference>
<reference evidence="1 2" key="1">
    <citation type="submission" date="2017-02" db="EMBL/GenBank/DDBJ databases">
        <authorList>
            <person name="Peterson S.W."/>
        </authorList>
    </citation>
    <scope>NUCLEOTIDE SEQUENCE [LARGE SCALE GENOMIC DNA]</scope>
    <source>
        <strain evidence="1 2">ATCC 27749</strain>
    </source>
</reference>
<protein>
    <submittedName>
        <fullName evidence="1">Uncharacterized protein</fullName>
    </submittedName>
</protein>
<proteinExistence type="predicted"/>